<gene>
    <name evidence="4" type="ORF">RT717_00865</name>
</gene>
<keyword evidence="5" id="KW-1185">Reference proteome</keyword>
<evidence type="ECO:0000256" key="3">
    <source>
        <dbReference type="SAM" id="SignalP"/>
    </source>
</evidence>
<dbReference type="EMBL" id="CP136051">
    <property type="protein sequence ID" value="WOK07171.1"/>
    <property type="molecule type" value="Genomic_DNA"/>
</dbReference>
<protein>
    <submittedName>
        <fullName evidence="4">Kelch repeat-containing protein</fullName>
    </submittedName>
</protein>
<organism evidence="4 5">
    <name type="scientific">Imperialibacter roseus</name>
    <dbReference type="NCBI Taxonomy" id="1324217"/>
    <lineage>
        <taxon>Bacteria</taxon>
        <taxon>Pseudomonadati</taxon>
        <taxon>Bacteroidota</taxon>
        <taxon>Cytophagia</taxon>
        <taxon>Cytophagales</taxon>
        <taxon>Flammeovirgaceae</taxon>
        <taxon>Imperialibacter</taxon>
    </lineage>
</organism>
<keyword evidence="1" id="KW-0880">Kelch repeat</keyword>
<dbReference type="PANTHER" id="PTHR24412:SF497">
    <property type="entry name" value="KELCH-LIKE PROTEIN 18"/>
    <property type="match status" value="1"/>
</dbReference>
<dbReference type="SUPFAM" id="SSF117281">
    <property type="entry name" value="Kelch motif"/>
    <property type="match status" value="1"/>
</dbReference>
<dbReference type="Gene3D" id="2.120.10.80">
    <property type="entry name" value="Kelch-type beta propeller"/>
    <property type="match status" value="2"/>
</dbReference>
<sequence>MNKMKWMNLRMKWLLFLGLGIISTGCLDDSEDDDSQGNWTKVSDFEGVTRSGAVSFSIGEKAYVATGYTGTEYLSDLWEYDPSLNFWLRKADFPGVKRSAAVAFSVAGKGYVGTGYDGLNNLGDFWEYDPATDTWTQVADFGGSARYGAVAFNSSTNGYVGTGYDGNDLKDFWTYDPAANEWTQVISIGGSKRVDAVAFTIDNKAYVGTGRNNGVYQYDFWEYDMVAGTWQQMLDLDDDDDYLLVRHNAVAFSRDGKGYITTGNFSGLLVSTWEYNPVTDLWSEYTGIEGPAREDAVAFVAGSRIFVTTGRSSTVRLDDIWEFKPEEVYDEDL</sequence>
<dbReference type="PANTHER" id="PTHR24412">
    <property type="entry name" value="KELCH PROTEIN"/>
    <property type="match status" value="1"/>
</dbReference>
<feature type="signal peptide" evidence="3">
    <location>
        <begin position="1"/>
        <end position="28"/>
    </location>
</feature>
<evidence type="ECO:0000313" key="4">
    <source>
        <dbReference type="EMBL" id="WOK07171.1"/>
    </source>
</evidence>
<keyword evidence="3" id="KW-0732">Signal</keyword>
<name>A0ABZ0IR17_9BACT</name>
<dbReference type="PROSITE" id="PS51257">
    <property type="entry name" value="PROKAR_LIPOPROTEIN"/>
    <property type="match status" value="1"/>
</dbReference>
<dbReference type="Proteomes" id="UP001302349">
    <property type="component" value="Chromosome"/>
</dbReference>
<evidence type="ECO:0000256" key="2">
    <source>
        <dbReference type="ARBA" id="ARBA00022737"/>
    </source>
</evidence>
<keyword evidence="2" id="KW-0677">Repeat</keyword>
<evidence type="ECO:0000256" key="1">
    <source>
        <dbReference type="ARBA" id="ARBA00022441"/>
    </source>
</evidence>
<dbReference type="InterPro" id="IPR015915">
    <property type="entry name" value="Kelch-typ_b-propeller"/>
</dbReference>
<proteinExistence type="predicted"/>
<accession>A0ABZ0IR17</accession>
<dbReference type="Pfam" id="PF01344">
    <property type="entry name" value="Kelch_1"/>
    <property type="match status" value="1"/>
</dbReference>
<evidence type="ECO:0000313" key="5">
    <source>
        <dbReference type="Proteomes" id="UP001302349"/>
    </source>
</evidence>
<feature type="chain" id="PRO_5045269637" evidence="3">
    <location>
        <begin position="29"/>
        <end position="333"/>
    </location>
</feature>
<reference evidence="4 5" key="1">
    <citation type="journal article" date="2023" name="Microbiol. Resour. Announc.">
        <title>Complete Genome Sequence of Imperialibacter roseus strain P4T.</title>
        <authorList>
            <person name="Tizabi D.R."/>
            <person name="Bachvaroff T."/>
            <person name="Hill R.T."/>
        </authorList>
    </citation>
    <scope>NUCLEOTIDE SEQUENCE [LARGE SCALE GENOMIC DNA]</scope>
    <source>
        <strain evidence="4 5">P4T</strain>
    </source>
</reference>
<dbReference type="InterPro" id="IPR006652">
    <property type="entry name" value="Kelch_1"/>
</dbReference>
<dbReference type="RefSeq" id="WP_317489857.1">
    <property type="nucleotide sequence ID" value="NZ_CP136051.1"/>
</dbReference>